<dbReference type="AlphaFoldDB" id="A0A6G4U910"/>
<gene>
    <name evidence="1" type="ORF">G5C51_33150</name>
</gene>
<comment type="caution">
    <text evidence="1">The sequence shown here is derived from an EMBL/GenBank/DDBJ whole genome shotgun (WGS) entry which is preliminary data.</text>
</comment>
<name>A0A6G4U910_9ACTN</name>
<organism evidence="1 2">
    <name type="scientific">Streptomyces coryli</name>
    <dbReference type="NCBI Taxonomy" id="1128680"/>
    <lineage>
        <taxon>Bacteria</taxon>
        <taxon>Bacillati</taxon>
        <taxon>Actinomycetota</taxon>
        <taxon>Actinomycetes</taxon>
        <taxon>Kitasatosporales</taxon>
        <taxon>Streptomycetaceae</taxon>
        <taxon>Streptomyces</taxon>
    </lineage>
</organism>
<sequence length="89" mass="9906">MDQIAMRGRARVPAINCENTASRARVGRHLDVLAGPAAPQGDTDSATLLMRELTTRDRQQTKPSRTARVSLFAPLRRLRRTLFGGRHRG</sequence>
<dbReference type="RefSeq" id="WP_165242939.1">
    <property type="nucleotide sequence ID" value="NZ_JAAKZV010000226.1"/>
</dbReference>
<dbReference type="Proteomes" id="UP000481583">
    <property type="component" value="Unassembled WGS sequence"/>
</dbReference>
<accession>A0A6G4U910</accession>
<evidence type="ECO:0000313" key="2">
    <source>
        <dbReference type="Proteomes" id="UP000481583"/>
    </source>
</evidence>
<protein>
    <submittedName>
        <fullName evidence="1">Uncharacterized protein</fullName>
    </submittedName>
</protein>
<proteinExistence type="predicted"/>
<reference evidence="1 2" key="1">
    <citation type="submission" date="2020-02" db="EMBL/GenBank/DDBJ databases">
        <title>Whole-genome analyses of novel actinobacteria.</title>
        <authorList>
            <person name="Sahin N."/>
        </authorList>
    </citation>
    <scope>NUCLEOTIDE SEQUENCE [LARGE SCALE GENOMIC DNA]</scope>
    <source>
        <strain evidence="1 2">A7024</strain>
    </source>
</reference>
<keyword evidence="2" id="KW-1185">Reference proteome</keyword>
<dbReference type="EMBL" id="JAAKZV010000226">
    <property type="protein sequence ID" value="NGN68725.1"/>
    <property type="molecule type" value="Genomic_DNA"/>
</dbReference>
<evidence type="ECO:0000313" key="1">
    <source>
        <dbReference type="EMBL" id="NGN68725.1"/>
    </source>
</evidence>